<dbReference type="PIRSF" id="PIRSF001438">
    <property type="entry name" value="4pyrrol_synth_OHMeBilane_synth"/>
    <property type="match status" value="1"/>
</dbReference>
<dbReference type="Proteomes" id="UP000677668">
    <property type="component" value="Chromosome 1"/>
</dbReference>
<reference evidence="11 12" key="1">
    <citation type="submission" date="2021-03" db="EMBL/GenBank/DDBJ databases">
        <title>Genomic and phenotypic characterization of Chloracidobacterium isolates provides evidence for multiple species.</title>
        <authorList>
            <person name="Saini M.K."/>
            <person name="Costas A.M.G."/>
            <person name="Tank M."/>
            <person name="Bryant D.A."/>
        </authorList>
    </citation>
    <scope>NUCLEOTIDE SEQUENCE [LARGE SCALE GENOMIC DNA]</scope>
    <source>
        <strain evidence="11 12">N</strain>
    </source>
</reference>
<comment type="subunit">
    <text evidence="4 8">Monomer.</text>
</comment>
<dbReference type="Pfam" id="PF03900">
    <property type="entry name" value="Porphobil_deamC"/>
    <property type="match status" value="1"/>
</dbReference>
<evidence type="ECO:0000256" key="2">
    <source>
        <dbReference type="ARBA" id="ARBA00004735"/>
    </source>
</evidence>
<evidence type="ECO:0000256" key="6">
    <source>
        <dbReference type="ARBA" id="ARBA00023244"/>
    </source>
</evidence>
<dbReference type="RefSeq" id="WP_211422573.1">
    <property type="nucleotide sequence ID" value="NZ_CP072642.1"/>
</dbReference>
<dbReference type="SUPFAM" id="SSF53850">
    <property type="entry name" value="Periplasmic binding protein-like II"/>
    <property type="match status" value="1"/>
</dbReference>
<dbReference type="CDD" id="cd13646">
    <property type="entry name" value="PBP2_EcHMBS_like"/>
    <property type="match status" value="1"/>
</dbReference>
<evidence type="ECO:0000256" key="3">
    <source>
        <dbReference type="ARBA" id="ARBA00005638"/>
    </source>
</evidence>
<dbReference type="InterPro" id="IPR036803">
    <property type="entry name" value="Porphobilinogen_deaminase_C_sf"/>
</dbReference>
<feature type="modified residue" description="S-(dipyrrolylmethanemethyl)cysteine" evidence="8">
    <location>
        <position position="251"/>
    </location>
</feature>
<dbReference type="GO" id="GO:0004418">
    <property type="term" value="F:hydroxymethylbilane synthase activity"/>
    <property type="evidence" value="ECO:0007669"/>
    <property type="project" value="UniProtKB-EC"/>
</dbReference>
<dbReference type="InterPro" id="IPR022417">
    <property type="entry name" value="Porphobilin_deaminase_N"/>
</dbReference>
<dbReference type="InterPro" id="IPR022419">
    <property type="entry name" value="Porphobilin_deaminase_cofac_BS"/>
</dbReference>
<dbReference type="EMBL" id="CP072642">
    <property type="protein sequence ID" value="QUV94270.1"/>
    <property type="molecule type" value="Genomic_DNA"/>
</dbReference>
<comment type="miscellaneous">
    <text evidence="8">The porphobilinogen subunits are added to the dipyrromethane group.</text>
</comment>
<dbReference type="PROSITE" id="PS00533">
    <property type="entry name" value="PORPHOBILINOGEN_DEAM"/>
    <property type="match status" value="1"/>
</dbReference>
<evidence type="ECO:0000259" key="10">
    <source>
        <dbReference type="Pfam" id="PF03900"/>
    </source>
</evidence>
<evidence type="ECO:0000256" key="5">
    <source>
        <dbReference type="ARBA" id="ARBA00022679"/>
    </source>
</evidence>
<dbReference type="InterPro" id="IPR000860">
    <property type="entry name" value="HemC"/>
</dbReference>
<dbReference type="PANTHER" id="PTHR11557">
    <property type="entry name" value="PORPHOBILINOGEN DEAMINASE"/>
    <property type="match status" value="1"/>
</dbReference>
<evidence type="ECO:0000313" key="11">
    <source>
        <dbReference type="EMBL" id="QUV94270.1"/>
    </source>
</evidence>
<name>A0ABX8AZY7_9BACT</name>
<evidence type="ECO:0000256" key="7">
    <source>
        <dbReference type="ARBA" id="ARBA00048169"/>
    </source>
</evidence>
<evidence type="ECO:0000313" key="12">
    <source>
        <dbReference type="Proteomes" id="UP000677668"/>
    </source>
</evidence>
<evidence type="ECO:0000259" key="9">
    <source>
        <dbReference type="Pfam" id="PF01379"/>
    </source>
</evidence>
<comment type="similarity">
    <text evidence="3 8">Belongs to the HMBS family.</text>
</comment>
<evidence type="ECO:0000256" key="1">
    <source>
        <dbReference type="ARBA" id="ARBA00002869"/>
    </source>
</evidence>
<dbReference type="Gene3D" id="3.30.160.40">
    <property type="entry name" value="Porphobilinogen deaminase, C-terminal domain"/>
    <property type="match status" value="1"/>
</dbReference>
<gene>
    <name evidence="8 11" type="primary">hemC</name>
    <name evidence="11" type="ORF">J8C05_02130</name>
</gene>
<sequence>MTLSVPTARPDADLVIGSRGSALALWQAEWVKKQLEQAVPTRRVAIQIIKTTGDAILDAPLSKIGGKGVFTKEIEEALLAGVVDLAVHSLKDLPTRLPEGLKLGCVTQREDVRDALVAREGIQSLDDLPPRAIIGTSSLRRQAQLLARRPDLQLADLRGNVGTRLQRVEEGRYDAIILATAGLSRLGFGARIAQRIPTEVMLPAVGQGALGIEIREDDATTQAAVQVMAHHRTWHACEAERAFLHGLGGGCQVPIAAHAVVDNEGRLRLRGLVARVDGTRLVQDELTGDARFAEDIGRELAERVLAQGAAELLDELHT</sequence>
<evidence type="ECO:0000256" key="8">
    <source>
        <dbReference type="HAMAP-Rule" id="MF_00260"/>
    </source>
</evidence>
<dbReference type="InterPro" id="IPR022418">
    <property type="entry name" value="Porphobilinogen_deaminase_C"/>
</dbReference>
<proteinExistence type="inferred from homology"/>
<dbReference type="Gene3D" id="3.40.190.10">
    <property type="entry name" value="Periplasmic binding protein-like II"/>
    <property type="match status" value="2"/>
</dbReference>
<dbReference type="PRINTS" id="PR00151">
    <property type="entry name" value="PORPHBDMNASE"/>
</dbReference>
<evidence type="ECO:0000256" key="4">
    <source>
        <dbReference type="ARBA" id="ARBA00011245"/>
    </source>
</evidence>
<dbReference type="HAMAP" id="MF_00260">
    <property type="entry name" value="Porphobil_deam"/>
    <property type="match status" value="1"/>
</dbReference>
<dbReference type="EC" id="2.5.1.61" evidence="8"/>
<keyword evidence="5 8" id="KW-0808">Transferase</keyword>
<dbReference type="PANTHER" id="PTHR11557:SF0">
    <property type="entry name" value="PORPHOBILINOGEN DEAMINASE"/>
    <property type="match status" value="1"/>
</dbReference>
<comment type="pathway">
    <text evidence="2">Porphyrin-containing compound metabolism; protoporphyrin-IX biosynthesis; coproporphyrinogen-III from 5-aminolevulinate: step 2/4.</text>
</comment>
<dbReference type="SUPFAM" id="SSF54782">
    <property type="entry name" value="Porphobilinogen deaminase (hydroxymethylbilane synthase), C-terminal domain"/>
    <property type="match status" value="1"/>
</dbReference>
<protein>
    <recommendedName>
        <fullName evidence="8">Porphobilinogen deaminase</fullName>
        <shortName evidence="8">PBG</shortName>
        <ecNumber evidence="8">2.5.1.61</ecNumber>
    </recommendedName>
    <alternativeName>
        <fullName evidence="8">Hydroxymethylbilane synthase</fullName>
        <shortName evidence="8">HMBS</shortName>
    </alternativeName>
    <alternativeName>
        <fullName evidence="8">Pre-uroporphyrinogen synthase</fullName>
    </alternativeName>
</protein>
<comment type="function">
    <text evidence="1 8">Tetrapolymerization of the monopyrrole PBG into the hydroxymethylbilane pre-uroporphyrinogen in several discrete steps.</text>
</comment>
<keyword evidence="6 8" id="KW-0627">Porphyrin biosynthesis</keyword>
<comment type="catalytic activity">
    <reaction evidence="7 8">
        <text>4 porphobilinogen + H2O = hydroxymethylbilane + 4 NH4(+)</text>
        <dbReference type="Rhea" id="RHEA:13185"/>
        <dbReference type="ChEBI" id="CHEBI:15377"/>
        <dbReference type="ChEBI" id="CHEBI:28938"/>
        <dbReference type="ChEBI" id="CHEBI:57845"/>
        <dbReference type="ChEBI" id="CHEBI:58126"/>
        <dbReference type="EC" id="2.5.1.61"/>
    </reaction>
</comment>
<dbReference type="Pfam" id="PF01379">
    <property type="entry name" value="Porphobil_deam"/>
    <property type="match status" value="1"/>
</dbReference>
<organism evidence="11 12">
    <name type="scientific">Chloracidobacterium sp. N</name>
    <dbReference type="NCBI Taxonomy" id="2821540"/>
    <lineage>
        <taxon>Bacteria</taxon>
        <taxon>Pseudomonadati</taxon>
        <taxon>Acidobacteriota</taxon>
        <taxon>Terriglobia</taxon>
        <taxon>Terriglobales</taxon>
        <taxon>Acidobacteriaceae</taxon>
        <taxon>Chloracidobacterium</taxon>
        <taxon>Chloracidobacterium aggregatum</taxon>
    </lineage>
</organism>
<accession>A0ABX8AZY7</accession>
<dbReference type="NCBIfam" id="TIGR00212">
    <property type="entry name" value="hemC"/>
    <property type="match status" value="1"/>
</dbReference>
<feature type="domain" description="Porphobilinogen deaminase C-terminal" evidence="10">
    <location>
        <begin position="235"/>
        <end position="305"/>
    </location>
</feature>
<comment type="cofactor">
    <cofactor evidence="8">
        <name>dipyrromethane</name>
        <dbReference type="ChEBI" id="CHEBI:60342"/>
    </cofactor>
    <text evidence="8">Binds 1 dipyrromethane group covalently.</text>
</comment>
<keyword evidence="12" id="KW-1185">Reference proteome</keyword>
<feature type="domain" description="Porphobilinogen deaminase N-terminal" evidence="9">
    <location>
        <begin position="14"/>
        <end position="222"/>
    </location>
</feature>